<evidence type="ECO:0000313" key="4">
    <source>
        <dbReference type="Proteomes" id="UP001172457"/>
    </source>
</evidence>
<keyword evidence="4" id="KW-1185">Reference proteome</keyword>
<reference evidence="3" key="1">
    <citation type="submission" date="2023-03" db="EMBL/GenBank/DDBJ databases">
        <title>Chromosome-scale reference genome and RAD-based genetic map of yellow starthistle (Centaurea solstitialis) reveal putative structural variation and QTLs associated with invader traits.</title>
        <authorList>
            <person name="Reatini B."/>
            <person name="Cang F.A."/>
            <person name="Jiang Q."/>
            <person name="Mckibben M.T.W."/>
            <person name="Barker M.S."/>
            <person name="Rieseberg L.H."/>
            <person name="Dlugosch K.M."/>
        </authorList>
    </citation>
    <scope>NUCLEOTIDE SEQUENCE</scope>
    <source>
        <strain evidence="3">CAN-66</strain>
        <tissue evidence="3">Leaf</tissue>
    </source>
</reference>
<dbReference type="Proteomes" id="UP001172457">
    <property type="component" value="Unassembled WGS sequence"/>
</dbReference>
<gene>
    <name evidence="3" type="ORF">OSB04_un001364</name>
</gene>
<dbReference type="EMBL" id="JARYMX010000220">
    <property type="protein sequence ID" value="KAJ9535508.1"/>
    <property type="molecule type" value="Genomic_DNA"/>
</dbReference>
<name>A0AA38SNU2_9ASTR</name>
<feature type="compositionally biased region" description="Basic and acidic residues" evidence="1">
    <location>
        <begin position="544"/>
        <end position="555"/>
    </location>
</feature>
<evidence type="ECO:0000259" key="2">
    <source>
        <dbReference type="Pfam" id="PF04937"/>
    </source>
</evidence>
<evidence type="ECO:0000313" key="3">
    <source>
        <dbReference type="EMBL" id="KAJ9535508.1"/>
    </source>
</evidence>
<feature type="region of interest" description="Disordered" evidence="1">
    <location>
        <begin position="533"/>
        <end position="555"/>
    </location>
</feature>
<dbReference type="PANTHER" id="PTHR32166">
    <property type="entry name" value="OSJNBA0013A04.12 PROTEIN"/>
    <property type="match status" value="1"/>
</dbReference>
<dbReference type="Pfam" id="PF04937">
    <property type="entry name" value="DUF659"/>
    <property type="match status" value="1"/>
</dbReference>
<dbReference type="InterPro" id="IPR007021">
    <property type="entry name" value="DUF659"/>
</dbReference>
<feature type="domain" description="DUF659" evidence="2">
    <location>
        <begin position="45"/>
        <end position="196"/>
    </location>
</feature>
<proteinExistence type="predicted"/>
<dbReference type="AlphaFoldDB" id="A0AA38SNU2"/>
<dbReference type="InterPro" id="IPR012337">
    <property type="entry name" value="RNaseH-like_sf"/>
</dbReference>
<protein>
    <recommendedName>
        <fullName evidence="2">DUF659 domain-containing protein</fullName>
    </recommendedName>
</protein>
<dbReference type="SUPFAM" id="SSF53098">
    <property type="entry name" value="Ribonuclease H-like"/>
    <property type="match status" value="1"/>
</dbReference>
<dbReference type="PANTHER" id="PTHR32166:SF81">
    <property type="entry name" value="OS06G0658400 PROTEIN"/>
    <property type="match status" value="1"/>
</dbReference>
<accession>A0AA38SNU2</accession>
<sequence>MERTAVDLKIVKGLCANGIPFNVLRSPHFIEMCNKKAPDGYKPLSSEKARTVLLDECFRDVEKELNLFKDTWLSQGLSIVSDGWSNVKHNPLINVLAVNSRDAMFMYANDFSRVEKTGVAIANFLQGAIETVGASNVLQVVTDNAANCKATGKEIEKVYKHIFWSPCCVHTLNLIFKDLAKGLYWLPDTYKKGKRIVKYFLHHSHILAIFHENSNLELLKVAKTRFASHYILLKVAKTRLATTISLNTCREWVKVGDENTRKTKQVVVDSIRSDEFWEDVKSIIAITKPIFLMIKFCDSEGPNKIGEVYEKMDNSLGEIKDVMKDNQYSDYYDRIERIVLERWEKMTIPLHCLGFALNPRFYDKHYIEKLAPGGIPRKAPNLDIEVVKGVMQAFERISESKEEGRLLREQFAAFHNKRGLFSMVQSQMDAVTMDPIDWWSTYGRLMVPKPANLQRLLRSSTSPERNWSTHSYIHNVKTNRLNCKRADKLVFIHSNIRLISHFLEAYQSGPLNNRDVHPKSTFLEGSSSRFEEMQWKDLDDDDRVDNGKEKRPRVE</sequence>
<organism evidence="3 4">
    <name type="scientific">Centaurea solstitialis</name>
    <name type="common">yellow star-thistle</name>
    <dbReference type="NCBI Taxonomy" id="347529"/>
    <lineage>
        <taxon>Eukaryota</taxon>
        <taxon>Viridiplantae</taxon>
        <taxon>Streptophyta</taxon>
        <taxon>Embryophyta</taxon>
        <taxon>Tracheophyta</taxon>
        <taxon>Spermatophyta</taxon>
        <taxon>Magnoliopsida</taxon>
        <taxon>eudicotyledons</taxon>
        <taxon>Gunneridae</taxon>
        <taxon>Pentapetalae</taxon>
        <taxon>asterids</taxon>
        <taxon>campanulids</taxon>
        <taxon>Asterales</taxon>
        <taxon>Asteraceae</taxon>
        <taxon>Carduoideae</taxon>
        <taxon>Cardueae</taxon>
        <taxon>Centaureinae</taxon>
        <taxon>Centaurea</taxon>
    </lineage>
</organism>
<evidence type="ECO:0000256" key="1">
    <source>
        <dbReference type="SAM" id="MobiDB-lite"/>
    </source>
</evidence>
<comment type="caution">
    <text evidence="3">The sequence shown here is derived from an EMBL/GenBank/DDBJ whole genome shotgun (WGS) entry which is preliminary data.</text>
</comment>